<evidence type="ECO:0000256" key="2">
    <source>
        <dbReference type="SAM" id="SignalP"/>
    </source>
</evidence>
<feature type="compositionally biased region" description="Polar residues" evidence="1">
    <location>
        <begin position="403"/>
        <end position="420"/>
    </location>
</feature>
<gene>
    <name evidence="4" type="ORF">BLA55_03535</name>
</gene>
<dbReference type="InterPro" id="IPR022382">
    <property type="entry name" value="Mycoplasma_peptidase_DUF31"/>
</dbReference>
<evidence type="ECO:0000313" key="5">
    <source>
        <dbReference type="Proteomes" id="UP000184322"/>
    </source>
</evidence>
<dbReference type="RefSeq" id="WP_073372708.1">
    <property type="nucleotide sequence ID" value="NZ_CP017813.1"/>
</dbReference>
<feature type="signal peptide" evidence="2">
    <location>
        <begin position="1"/>
        <end position="25"/>
    </location>
</feature>
<dbReference type="PRINTS" id="PR00840">
    <property type="entry name" value="Y06768FAMILY"/>
</dbReference>
<reference evidence="5" key="1">
    <citation type="submission" date="2016-10" db="EMBL/GenBank/DDBJ databases">
        <authorList>
            <person name="Beylefeld A."/>
            <person name="Abolnik C."/>
        </authorList>
    </citation>
    <scope>NUCLEOTIDE SEQUENCE [LARGE SCALE GENOMIC DNA]</scope>
    <source>
        <strain evidence="5">B359_6</strain>
    </source>
</reference>
<sequence>MNFKKVKFNLLNVSLIASTILISSASISCFNRKKDEKIVEKNDNNIPENPKNENDNSAINEKINSGEEKNKDTPSSDQNSNINESDSQKNDSTISHNADEKDSNNQKDNVIDSSSNTNESNPILNNDSNSSEIENSSNENNNKNSELDDSNNNSVSENTTKSDQDGSERSDTDNYIVTNEEKSISDAESNPEVNNNNSENNESDFNDNDSVLVENPNSETLNENSTNNQNDSNSEEKHENDISDQENWTSNANSSEDLSNSEVANTNDNTLNDSTNTQSNTSTDENLLNENASEIEEKDDSNVEDKNKQGDEIMSTESSREEKSDSSQHNENANSESNDENNSEINETSNWNNPIINEETNDTENSENVDTLTENEETNDTESSVNVDSSTENEETNNQNDVANDSNQTDSTTNESDNNYENTSAYYYETHPNAKTLDSRSDGDASLEYGSNREYLSLIQNRSFSLTWTFDDGSFSAGTIWLLDYKEVENRHYKLYFGTNYHVAADIFGNNDLPEYVQSARVKKINSMILGFTKQLSGETGADFKYLTLEKQNYPRNFFLARNFMDNANYEYDGRNHYTDFAVLEMDFDFNKLPKNIFKPNTDAFAVAKQILKSIETLDESIQRFENSSNKFLMTDNFPYAQNSYGSGFNLIYNVIGEKEFKVLNDIDTYEKAQTLDEYITNAYGDNDWNIAPKRIYFYGYPIVDQKNLVLISSPWDQLDTHENRDNVKNGRVIWITHNEYHNREVADHGNRFNDEIVPAYYGLAFESAQSNRVRGGASGSLVINEQGLPIGLLFASVGNDFTVVLDNDNKYRTLHTTLITPFTNDVVWSTNNGTIYPYNLIDGSDKSKYSHQLNSYREQLSKVYGSDYTTRLFG</sequence>
<evidence type="ECO:0000256" key="1">
    <source>
        <dbReference type="SAM" id="MobiDB-lite"/>
    </source>
</evidence>
<feature type="compositionally biased region" description="Polar residues" evidence="1">
    <location>
        <begin position="106"/>
        <end position="124"/>
    </location>
</feature>
<feature type="compositionally biased region" description="Low complexity" evidence="1">
    <location>
        <begin position="381"/>
        <end position="402"/>
    </location>
</feature>
<dbReference type="NCBIfam" id="NF045841">
    <property type="entry name" value="Ig_SerProt_MIP"/>
    <property type="match status" value="1"/>
</dbReference>
<feature type="region of interest" description="Disordered" evidence="1">
    <location>
        <begin position="41"/>
        <end position="420"/>
    </location>
</feature>
<dbReference type="InterPro" id="IPR022381">
    <property type="entry name" value="Uncharacterised_MG067"/>
</dbReference>
<feature type="compositionally biased region" description="Basic and acidic residues" evidence="1">
    <location>
        <begin position="64"/>
        <end position="74"/>
    </location>
</feature>
<keyword evidence="2" id="KW-0732">Signal</keyword>
<accession>A0A1L4FSV5</accession>
<feature type="compositionally biased region" description="Acidic residues" evidence="1">
    <location>
        <begin position="359"/>
        <end position="380"/>
    </location>
</feature>
<dbReference type="EMBL" id="CP017813">
    <property type="protein sequence ID" value="APJ38705.1"/>
    <property type="molecule type" value="Genomic_DNA"/>
</dbReference>
<feature type="domain" description="DUF31" evidence="3">
    <location>
        <begin position="456"/>
        <end position="796"/>
    </location>
</feature>
<keyword evidence="5" id="KW-1185">Reference proteome</keyword>
<feature type="compositionally biased region" description="Basic and acidic residues" evidence="1">
    <location>
        <begin position="300"/>
        <end position="311"/>
    </location>
</feature>
<dbReference type="AlphaFoldDB" id="A0A1L4FSV5"/>
<proteinExistence type="predicted"/>
<feature type="compositionally biased region" description="Low complexity" evidence="1">
    <location>
        <begin position="125"/>
        <end position="158"/>
    </location>
</feature>
<feature type="compositionally biased region" description="Low complexity" evidence="1">
    <location>
        <begin position="208"/>
        <end position="232"/>
    </location>
</feature>
<dbReference type="Pfam" id="PF01732">
    <property type="entry name" value="Mycop_pep_DUF31"/>
    <property type="match status" value="1"/>
</dbReference>
<protein>
    <recommendedName>
        <fullName evidence="3">DUF31 domain-containing protein</fullName>
    </recommendedName>
</protein>
<feature type="compositionally biased region" description="Low complexity" evidence="1">
    <location>
        <begin position="186"/>
        <end position="200"/>
    </location>
</feature>
<dbReference type="PROSITE" id="PS51257">
    <property type="entry name" value="PROKAR_LIPOPROTEIN"/>
    <property type="match status" value="1"/>
</dbReference>
<feature type="compositionally biased region" description="Low complexity" evidence="1">
    <location>
        <begin position="343"/>
        <end position="358"/>
    </location>
</feature>
<feature type="compositionally biased region" description="Basic and acidic residues" evidence="1">
    <location>
        <begin position="318"/>
        <end position="328"/>
    </location>
</feature>
<dbReference type="OrthoDB" id="397369at2"/>
<dbReference type="Proteomes" id="UP000184322">
    <property type="component" value="Chromosome"/>
</dbReference>
<feature type="compositionally biased region" description="Low complexity" evidence="1">
    <location>
        <begin position="265"/>
        <end position="284"/>
    </location>
</feature>
<dbReference type="STRING" id="48003.BLA55_03535"/>
<feature type="compositionally biased region" description="Polar residues" evidence="1">
    <location>
        <begin position="245"/>
        <end position="264"/>
    </location>
</feature>
<organism evidence="4 5">
    <name type="scientific">Mycoplasmopsis pullorum</name>
    <dbReference type="NCBI Taxonomy" id="48003"/>
    <lineage>
        <taxon>Bacteria</taxon>
        <taxon>Bacillati</taxon>
        <taxon>Mycoplasmatota</taxon>
        <taxon>Mycoplasmoidales</taxon>
        <taxon>Metamycoplasmataceae</taxon>
        <taxon>Mycoplasmopsis</taxon>
    </lineage>
</organism>
<dbReference type="KEGG" id="mpul:BLA55_03535"/>
<name>A0A1L4FSV5_9BACT</name>
<evidence type="ECO:0000259" key="3">
    <source>
        <dbReference type="Pfam" id="PF01732"/>
    </source>
</evidence>
<feature type="chain" id="PRO_5012024151" description="DUF31 domain-containing protein" evidence="2">
    <location>
        <begin position="26"/>
        <end position="875"/>
    </location>
</feature>
<evidence type="ECO:0000313" key="4">
    <source>
        <dbReference type="EMBL" id="APJ38705.1"/>
    </source>
</evidence>
<feature type="compositionally biased region" description="Basic and acidic residues" evidence="1">
    <location>
        <begin position="160"/>
        <end position="172"/>
    </location>
</feature>
<feature type="compositionally biased region" description="Polar residues" evidence="1">
    <location>
        <begin position="75"/>
        <end position="96"/>
    </location>
</feature>